<evidence type="ECO:0000256" key="1">
    <source>
        <dbReference type="ARBA" id="ARBA00009277"/>
    </source>
</evidence>
<evidence type="ECO:0000313" key="3">
    <source>
        <dbReference type="EMBL" id="OAP91533.1"/>
    </source>
</evidence>
<dbReference type="GO" id="GO:0003676">
    <property type="term" value="F:nucleic acid binding"/>
    <property type="evidence" value="ECO:0007669"/>
    <property type="project" value="InterPro"/>
</dbReference>
<feature type="domain" description="Integrase catalytic" evidence="2">
    <location>
        <begin position="138"/>
        <end position="314"/>
    </location>
</feature>
<dbReference type="InterPro" id="IPR036397">
    <property type="entry name" value="RNaseH_sf"/>
</dbReference>
<accession>A0A179BJM6</accession>
<gene>
    <name evidence="3" type="ORF">A4H96_06890</name>
</gene>
<comment type="caution">
    <text evidence="3">The sequence shown here is derived from an EMBL/GenBank/DDBJ whole genome shotgun (WGS) entry which is preliminary data.</text>
</comment>
<evidence type="ECO:0000313" key="4">
    <source>
        <dbReference type="Proteomes" id="UP000078302"/>
    </source>
</evidence>
<dbReference type="PROSITE" id="PS50994">
    <property type="entry name" value="INTEGRASE"/>
    <property type="match status" value="1"/>
</dbReference>
<dbReference type="GO" id="GO:0015074">
    <property type="term" value="P:DNA integration"/>
    <property type="evidence" value="ECO:0007669"/>
    <property type="project" value="InterPro"/>
</dbReference>
<dbReference type="InterPro" id="IPR001584">
    <property type="entry name" value="Integrase_cat-core"/>
</dbReference>
<dbReference type="EMBL" id="LVXZ01000080">
    <property type="protein sequence ID" value="OAP91533.1"/>
    <property type="molecule type" value="Genomic_DNA"/>
</dbReference>
<dbReference type="PANTHER" id="PTHR35004:SF8">
    <property type="entry name" value="TRANSPOSASE RV3428C-RELATED"/>
    <property type="match status" value="1"/>
</dbReference>
<keyword evidence="4" id="KW-1185">Reference proteome</keyword>
<dbReference type="InterPro" id="IPR054353">
    <property type="entry name" value="IstA-like_C"/>
</dbReference>
<dbReference type="Proteomes" id="UP000078302">
    <property type="component" value="Unassembled WGS sequence"/>
</dbReference>
<dbReference type="AlphaFoldDB" id="A0A179BJM6"/>
<dbReference type="Pfam" id="PF22483">
    <property type="entry name" value="Mu-transpos_C_2"/>
    <property type="match status" value="1"/>
</dbReference>
<reference evidence="3 4" key="1">
    <citation type="submission" date="2016-04" db="EMBL/GenBank/DDBJ databases">
        <title>Acidithiobacillus ferrooxidans genome sequencing and assembly.</title>
        <authorList>
            <person name="Zhou Z."/>
        </authorList>
    </citation>
    <scope>NUCLEOTIDE SEQUENCE [LARGE SCALE GENOMIC DNA]</scope>
    <source>
        <strain evidence="3 4">BY0502</strain>
    </source>
</reference>
<dbReference type="SUPFAM" id="SSF53098">
    <property type="entry name" value="Ribonuclease H-like"/>
    <property type="match status" value="1"/>
</dbReference>
<organism evidence="3 4">
    <name type="scientific">Acidithiobacillus ferrooxidans</name>
    <name type="common">Thiobacillus ferrooxidans</name>
    <dbReference type="NCBI Taxonomy" id="920"/>
    <lineage>
        <taxon>Bacteria</taxon>
        <taxon>Pseudomonadati</taxon>
        <taxon>Pseudomonadota</taxon>
        <taxon>Acidithiobacillia</taxon>
        <taxon>Acidithiobacillales</taxon>
        <taxon>Acidithiobacillaceae</taxon>
        <taxon>Acidithiobacillus</taxon>
    </lineage>
</organism>
<dbReference type="InterPro" id="IPR012337">
    <property type="entry name" value="RNaseH-like_sf"/>
</dbReference>
<sequence>MSNRRFQMFTIRQILVRMRQGDRDRVIARSGLMGRKSLGALRHQAALHCWLDPQQPLPDDSDLAVLQQRRKQAVPNQCVSTLKDHEEQIAKWAAEGIQGTTIHAALVRNFGYTGSYSAVRRVLLRVAPVKAPEATMRLIFAPGEAAQVDFGAGPAMIDPVTGEIRKTWFFVMTLCWSRHQYAEIVWNQTTMTWLACHRHAFNWFGGVPGRIIIDNAKCAITKACINDPTVQRSYAECAEGFLFRIDACPPHDPAKKGIVESGVKYIKKGFMPLREFRDRDDANRQLQEWIRAEAGNRIHGTTRQAPLTQFIEVEKPLLQRLPAAPPEISEWTRPKVHRDAHVQYAYCFYSVPFRLIGQQLWLRATDTTIRIYQEHELVATHPRLFQHGTAATVADHMPPEAQAWQSQDVQWCLRMAEGIGPYCYGVVHQLFADRVLVNLRTVQNILRLREKFNPERLEAACARALRFSNPRYGAISQILKKGLDQEPLSPITTESGSTYTSGGRFLRDSATLFH</sequence>
<dbReference type="NCBIfam" id="NF033546">
    <property type="entry name" value="transpos_IS21"/>
    <property type="match status" value="1"/>
</dbReference>
<dbReference type="Gene3D" id="3.30.420.10">
    <property type="entry name" value="Ribonuclease H-like superfamily/Ribonuclease H"/>
    <property type="match status" value="1"/>
</dbReference>
<proteinExistence type="inferred from homology"/>
<protein>
    <submittedName>
        <fullName evidence="3">Integrase</fullName>
    </submittedName>
</protein>
<comment type="similarity">
    <text evidence="1">Belongs to the transposase IS21/IS408/IS1162 family.</text>
</comment>
<dbReference type="PANTHER" id="PTHR35004">
    <property type="entry name" value="TRANSPOSASE RV3428C-RELATED"/>
    <property type="match status" value="1"/>
</dbReference>
<name>A0A179BJM6_ACIFR</name>
<evidence type="ECO:0000259" key="2">
    <source>
        <dbReference type="PROSITE" id="PS50994"/>
    </source>
</evidence>